<dbReference type="CDD" id="cd00041">
    <property type="entry name" value="CUB"/>
    <property type="match status" value="3"/>
</dbReference>
<dbReference type="InterPro" id="IPR035914">
    <property type="entry name" value="Sperma_CUB_dom_sf"/>
</dbReference>
<proteinExistence type="predicted"/>
<comment type="caution">
    <text evidence="3">Lacks conserved residue(s) required for the propagation of feature annotation.</text>
</comment>
<dbReference type="SUPFAM" id="SSF49854">
    <property type="entry name" value="Spermadhesin, CUB domain"/>
    <property type="match status" value="3"/>
</dbReference>
<dbReference type="InterPro" id="IPR000859">
    <property type="entry name" value="CUB_dom"/>
</dbReference>
<evidence type="ECO:0000256" key="2">
    <source>
        <dbReference type="ARBA" id="ARBA00023157"/>
    </source>
</evidence>
<dbReference type="FunFam" id="2.60.120.290:FF:000018">
    <property type="entry name" value="cubilin"/>
    <property type="match status" value="1"/>
</dbReference>
<dbReference type="AlphaFoldDB" id="A0A672TSU7"/>
<keyword evidence="1" id="KW-0677">Repeat</keyword>
<dbReference type="OMA" id="TCGSESQ"/>
<evidence type="ECO:0000256" key="1">
    <source>
        <dbReference type="ARBA" id="ARBA00022737"/>
    </source>
</evidence>
<accession>A0A672TSU7</accession>
<dbReference type="GeneTree" id="ENSGT00940000155299"/>
<organism evidence="5 6">
    <name type="scientific">Strigops habroptila</name>
    <name type="common">Kakapo</name>
    <dbReference type="NCBI Taxonomy" id="2489341"/>
    <lineage>
        <taxon>Eukaryota</taxon>
        <taxon>Metazoa</taxon>
        <taxon>Chordata</taxon>
        <taxon>Craniata</taxon>
        <taxon>Vertebrata</taxon>
        <taxon>Euteleostomi</taxon>
        <taxon>Archelosauria</taxon>
        <taxon>Archosauria</taxon>
        <taxon>Dinosauria</taxon>
        <taxon>Saurischia</taxon>
        <taxon>Theropoda</taxon>
        <taxon>Coelurosauria</taxon>
        <taxon>Aves</taxon>
        <taxon>Neognathae</taxon>
        <taxon>Neoaves</taxon>
        <taxon>Telluraves</taxon>
        <taxon>Australaves</taxon>
        <taxon>Psittaciformes</taxon>
        <taxon>Psittacidae</taxon>
        <taxon>Strigops</taxon>
    </lineage>
</organism>
<keyword evidence="6" id="KW-1185">Reference proteome</keyword>
<feature type="domain" description="CUB" evidence="4">
    <location>
        <begin position="269"/>
        <end position="353"/>
    </location>
</feature>
<dbReference type="InParanoid" id="A0A672TSU7"/>
<protein>
    <recommendedName>
        <fullName evidence="4">CUB domain-containing protein</fullName>
    </recommendedName>
</protein>
<dbReference type="Pfam" id="PF00431">
    <property type="entry name" value="CUB"/>
    <property type="match status" value="3"/>
</dbReference>
<dbReference type="Gene3D" id="2.60.120.290">
    <property type="entry name" value="Spermadhesin, CUB domain"/>
    <property type="match status" value="3"/>
</dbReference>
<name>A0A672TSU7_STRHB</name>
<keyword evidence="2" id="KW-1015">Disulfide bond</keyword>
<dbReference type="PANTHER" id="PTHR24251">
    <property type="entry name" value="OVOCHYMASE-RELATED"/>
    <property type="match status" value="1"/>
</dbReference>
<dbReference type="Ensembl" id="ENSSHBT00005006390.1">
    <property type="protein sequence ID" value="ENSSHBP00005005282.1"/>
    <property type="gene ID" value="ENSSHBG00005004623.1"/>
</dbReference>
<evidence type="ECO:0000259" key="4">
    <source>
        <dbReference type="PROSITE" id="PS01180"/>
    </source>
</evidence>
<evidence type="ECO:0000256" key="3">
    <source>
        <dbReference type="PROSITE-ProRule" id="PRU00059"/>
    </source>
</evidence>
<reference evidence="5 6" key="1">
    <citation type="submission" date="2019-11" db="EMBL/GenBank/DDBJ databases">
        <title>Strigops habroptila (kakapo) genome, bStrHab1, primary haplotype, v2.</title>
        <authorList>
            <person name="Jarvis E.D."/>
            <person name="Howard J."/>
            <person name="Rhie A."/>
            <person name="Phillippy A."/>
            <person name="Korlach J."/>
            <person name="Digby A."/>
            <person name="Iorns D."/>
            <person name="Eason D."/>
            <person name="Robertson B."/>
            <person name="Raemaekers T."/>
            <person name="Howe K."/>
            <person name="Lewin H."/>
            <person name="Damas J."/>
            <person name="Hastie A."/>
            <person name="Tracey A."/>
            <person name="Chow W."/>
            <person name="Fedrigo O."/>
        </authorList>
    </citation>
    <scope>NUCLEOTIDE SEQUENCE [LARGE SCALE GENOMIC DNA]</scope>
</reference>
<feature type="domain" description="CUB" evidence="4">
    <location>
        <begin position="149"/>
        <end position="266"/>
    </location>
</feature>
<evidence type="ECO:0000313" key="5">
    <source>
        <dbReference type="Ensembl" id="ENSSHBP00005005282.1"/>
    </source>
</evidence>
<evidence type="ECO:0000313" key="6">
    <source>
        <dbReference type="Proteomes" id="UP000472266"/>
    </source>
</evidence>
<dbReference type="SMART" id="SM00042">
    <property type="entry name" value="CUB"/>
    <property type="match status" value="3"/>
</dbReference>
<sequence length="353" mass="39481">CACCGVWEGTCTVLGEAPQKYLNIFPTCCYFFLGCGGIIHSDNGMIKSPHWPQNFPTNTRCTWTIITHESKHLEMNFHNNFQIPDNYVAVYDGSDTHAPLLGKFCGSTLPPNIMSSSNNLFLVFNTDFSGADRGWKASFRETLGPQNGCGGYLTNAAYSFGSPVSNVTRRYERNLDCVWVITAPVNKLINLTFTSFALEAPYSQTCRYDYVQLYDGDNENANLVGTFCGSTVPAPFLSTRNSLTVKFFTDNSVEREGIYNATSISLTATSPNFPNEYPPFTLCTWVIDAPPQQQVRVVVEAFHLHSSQDCSQNYLELQDSPRVRNLQEIPFPIHIHLPSLFVKRGETHTLVID</sequence>
<dbReference type="FunFam" id="2.60.120.290:FF:000013">
    <property type="entry name" value="Membrane frizzled-related protein"/>
    <property type="match status" value="1"/>
</dbReference>
<reference evidence="5" key="2">
    <citation type="submission" date="2025-08" db="UniProtKB">
        <authorList>
            <consortium name="Ensembl"/>
        </authorList>
    </citation>
    <scope>IDENTIFICATION</scope>
</reference>
<dbReference type="PROSITE" id="PS01180">
    <property type="entry name" value="CUB"/>
    <property type="match status" value="3"/>
</dbReference>
<dbReference type="Proteomes" id="UP000472266">
    <property type="component" value="Chromosome 1"/>
</dbReference>
<feature type="domain" description="CUB" evidence="4">
    <location>
        <begin position="35"/>
        <end position="142"/>
    </location>
</feature>
<dbReference type="PANTHER" id="PTHR24251:SF37">
    <property type="entry name" value="CUB DOMAIN-CONTAINING PROTEIN"/>
    <property type="match status" value="1"/>
</dbReference>
<reference evidence="5" key="3">
    <citation type="submission" date="2025-09" db="UniProtKB">
        <authorList>
            <consortium name="Ensembl"/>
        </authorList>
    </citation>
    <scope>IDENTIFICATION</scope>
</reference>